<evidence type="ECO:0000313" key="4">
    <source>
        <dbReference type="EMBL" id="MBJ7314470.1"/>
    </source>
</evidence>
<evidence type="ECO:0000256" key="1">
    <source>
        <dbReference type="ARBA" id="ARBA00022649"/>
    </source>
</evidence>
<dbReference type="Pfam" id="PF08681">
    <property type="entry name" value="TacA1"/>
    <property type="match status" value="1"/>
</dbReference>
<dbReference type="RefSeq" id="WP_199493589.1">
    <property type="nucleotide sequence ID" value="NZ_JAEMOO010000014.1"/>
</dbReference>
<feature type="compositionally biased region" description="Basic and acidic residues" evidence="2">
    <location>
        <begin position="1"/>
        <end position="16"/>
    </location>
</feature>
<comment type="caution">
    <text evidence="4">The sequence shown here is derived from an EMBL/GenBank/DDBJ whole genome shotgun (WGS) entry which is preliminary data.</text>
</comment>
<reference evidence="4 6" key="1">
    <citation type="submission" date="2020-09" db="EMBL/GenBank/DDBJ databases">
        <title>Draft Genomes of Bacterial Isolates from North Pond Shallow Sediments.</title>
        <authorList>
            <person name="Kiel Reese B."/>
            <person name="Mullis M."/>
            <person name="Weisend R.E."/>
        </authorList>
    </citation>
    <scope>NUCLEOTIDE SEQUENCE</scope>
    <source>
        <strain evidence="4">KJE-2</strain>
        <strain evidence="3 6">KJE-3</strain>
    </source>
</reference>
<evidence type="ECO:0000313" key="3">
    <source>
        <dbReference type="EMBL" id="MBJ7265640.1"/>
    </source>
</evidence>
<dbReference type="EMBL" id="JAEMOS010000004">
    <property type="protein sequence ID" value="MBJ7265640.1"/>
    <property type="molecule type" value="Genomic_DNA"/>
</dbReference>
<protein>
    <submittedName>
        <fullName evidence="4">DUF1778 domain-containing protein</fullName>
    </submittedName>
</protein>
<dbReference type="AlphaFoldDB" id="A0A8I1G6G4"/>
<evidence type="ECO:0000256" key="2">
    <source>
        <dbReference type="SAM" id="MobiDB-lite"/>
    </source>
</evidence>
<keyword evidence="6" id="KW-1185">Reference proteome</keyword>
<evidence type="ECO:0000313" key="5">
    <source>
        <dbReference type="Proteomes" id="UP000621390"/>
    </source>
</evidence>
<proteinExistence type="predicted"/>
<dbReference type="InterPro" id="IPR014795">
    <property type="entry name" value="TacA_1-like"/>
</dbReference>
<organism evidence="4 5">
    <name type="scientific">Idiomarina abyssalis</name>
    <dbReference type="NCBI Taxonomy" id="86102"/>
    <lineage>
        <taxon>Bacteria</taxon>
        <taxon>Pseudomonadati</taxon>
        <taxon>Pseudomonadota</taxon>
        <taxon>Gammaproteobacteria</taxon>
        <taxon>Alteromonadales</taxon>
        <taxon>Idiomarinaceae</taxon>
        <taxon>Idiomarina</taxon>
    </lineage>
</organism>
<dbReference type="Proteomes" id="UP000621390">
    <property type="component" value="Unassembled WGS sequence"/>
</dbReference>
<dbReference type="EMBL" id="JAEMOP010000002">
    <property type="protein sequence ID" value="MBJ7314470.1"/>
    <property type="molecule type" value="Genomic_DNA"/>
</dbReference>
<name>A0A8I1G6G4_9GAMM</name>
<gene>
    <name evidence="3" type="ORF">JHC10_01645</name>
    <name evidence="4" type="ORF">JHC11_00450</name>
</gene>
<keyword evidence="1" id="KW-1277">Toxin-antitoxin system</keyword>
<dbReference type="Proteomes" id="UP000655994">
    <property type="component" value="Unassembled WGS sequence"/>
</dbReference>
<accession>A0A8I1G6G4</accession>
<feature type="region of interest" description="Disordered" evidence="2">
    <location>
        <begin position="1"/>
        <end position="25"/>
    </location>
</feature>
<sequence>MKEIRIKAGQEMDKKTKSAKVKTATQSTKLNQEAWEKLNKIIDEPPQPTEALKNLMKSS</sequence>
<evidence type="ECO:0000313" key="6">
    <source>
        <dbReference type="Proteomes" id="UP000655994"/>
    </source>
</evidence>
<dbReference type="Gene3D" id="1.20.5.780">
    <property type="entry name" value="Single helix bin"/>
    <property type="match status" value="1"/>
</dbReference>